<dbReference type="GO" id="GO:0005829">
    <property type="term" value="C:cytosol"/>
    <property type="evidence" value="ECO:0007669"/>
    <property type="project" value="UniProtKB-ARBA"/>
</dbReference>
<evidence type="ECO:0000256" key="13">
    <source>
        <dbReference type="ARBA" id="ARBA00053279"/>
    </source>
</evidence>
<evidence type="ECO:0000313" key="19">
    <source>
        <dbReference type="EMBL" id="TDL25614.1"/>
    </source>
</evidence>
<gene>
    <name evidence="19" type="ORF">BD410DRAFT_743316</name>
</gene>
<dbReference type="Pfam" id="PF16275">
    <property type="entry name" value="SF1-HH"/>
    <property type="match status" value="1"/>
</dbReference>
<dbReference type="Pfam" id="PF22675">
    <property type="entry name" value="KH-I_KHDC4-BBP"/>
    <property type="match status" value="1"/>
</dbReference>
<dbReference type="VEuPathDB" id="FungiDB:BD410DRAFT_743316"/>
<evidence type="ECO:0000256" key="7">
    <source>
        <dbReference type="ARBA" id="ARBA00022737"/>
    </source>
</evidence>
<evidence type="ECO:0000256" key="17">
    <source>
        <dbReference type="SAM" id="MobiDB-lite"/>
    </source>
</evidence>
<dbReference type="AlphaFoldDB" id="A0A4Y7QDD1"/>
<dbReference type="Proteomes" id="UP000294933">
    <property type="component" value="Unassembled WGS sequence"/>
</dbReference>
<dbReference type="InterPro" id="IPR032570">
    <property type="entry name" value="SF1-HH"/>
</dbReference>
<keyword evidence="8 14" id="KW-0863">Zinc-finger</keyword>
<dbReference type="SMART" id="SM00343">
    <property type="entry name" value="ZnF_C2HC"/>
    <property type="match status" value="2"/>
</dbReference>
<evidence type="ECO:0000256" key="10">
    <source>
        <dbReference type="ARBA" id="ARBA00022884"/>
    </source>
</evidence>
<dbReference type="PANTHER" id="PTHR11208:SF45">
    <property type="entry name" value="SPLICING FACTOR 1"/>
    <property type="match status" value="1"/>
</dbReference>
<dbReference type="PANTHER" id="PTHR11208">
    <property type="entry name" value="RNA-BINDING PROTEIN RELATED"/>
    <property type="match status" value="1"/>
</dbReference>
<dbReference type="InterPro" id="IPR001878">
    <property type="entry name" value="Znf_CCHC"/>
</dbReference>
<dbReference type="Gene3D" id="6.10.140.1790">
    <property type="match status" value="1"/>
</dbReference>
<evidence type="ECO:0000256" key="2">
    <source>
        <dbReference type="ARBA" id="ARBA00010382"/>
    </source>
</evidence>
<dbReference type="InterPro" id="IPR045071">
    <property type="entry name" value="BBP-like"/>
</dbReference>
<evidence type="ECO:0000256" key="9">
    <source>
        <dbReference type="ARBA" id="ARBA00022833"/>
    </source>
</evidence>
<evidence type="ECO:0000313" key="20">
    <source>
        <dbReference type="Proteomes" id="UP000294933"/>
    </source>
</evidence>
<feature type="compositionally biased region" description="Low complexity" evidence="17">
    <location>
        <begin position="31"/>
        <end position="45"/>
    </location>
</feature>
<evidence type="ECO:0000256" key="11">
    <source>
        <dbReference type="ARBA" id="ARBA00023187"/>
    </source>
</evidence>
<dbReference type="InterPro" id="IPR055256">
    <property type="entry name" value="KH_1_KHDC4/BBP-like"/>
</dbReference>
<keyword evidence="11 16" id="KW-0508">mRNA splicing</keyword>
<evidence type="ECO:0000256" key="15">
    <source>
        <dbReference type="PROSITE-ProRule" id="PRU00117"/>
    </source>
</evidence>
<feature type="compositionally biased region" description="Basic and acidic residues" evidence="17">
    <location>
        <begin position="53"/>
        <end position="64"/>
    </location>
</feature>
<evidence type="ECO:0000256" key="14">
    <source>
        <dbReference type="PROSITE-ProRule" id="PRU00047"/>
    </source>
</evidence>
<dbReference type="FunFam" id="4.10.60.10:FF:000030">
    <property type="entry name" value="Branchpoint-bridging protein"/>
    <property type="match status" value="1"/>
</dbReference>
<evidence type="ECO:0000256" key="6">
    <source>
        <dbReference type="ARBA" id="ARBA00022728"/>
    </source>
</evidence>
<evidence type="ECO:0000256" key="3">
    <source>
        <dbReference type="ARBA" id="ARBA00017984"/>
    </source>
</evidence>
<dbReference type="GO" id="GO:0008270">
    <property type="term" value="F:zinc ion binding"/>
    <property type="evidence" value="ECO:0007669"/>
    <property type="project" value="UniProtKB-UniRule"/>
</dbReference>
<dbReference type="GO" id="GO:0000398">
    <property type="term" value="P:mRNA splicing, via spliceosome"/>
    <property type="evidence" value="ECO:0007669"/>
    <property type="project" value="UniProtKB-UniRule"/>
</dbReference>
<dbReference type="PROSITE" id="PS50084">
    <property type="entry name" value="KH_TYPE_1"/>
    <property type="match status" value="1"/>
</dbReference>
<dbReference type="InterPro" id="IPR036612">
    <property type="entry name" value="KH_dom_type_1_sf"/>
</dbReference>
<dbReference type="CDD" id="cd02395">
    <property type="entry name" value="KH-I_BBP"/>
    <property type="match status" value="1"/>
</dbReference>
<proteinExistence type="inferred from homology"/>
<dbReference type="SUPFAM" id="SSF54791">
    <property type="entry name" value="Eukaryotic type KH-domain (KH-domain type I)"/>
    <property type="match status" value="1"/>
</dbReference>
<evidence type="ECO:0000256" key="16">
    <source>
        <dbReference type="RuleBase" id="RU367126"/>
    </source>
</evidence>
<evidence type="ECO:0000259" key="18">
    <source>
        <dbReference type="PROSITE" id="PS50158"/>
    </source>
</evidence>
<keyword evidence="5 16" id="KW-0479">Metal-binding</keyword>
<dbReference type="OrthoDB" id="6777263at2759"/>
<comment type="subcellular location">
    <subcellularLocation>
        <location evidence="1 16">Nucleus</location>
    </subcellularLocation>
</comment>
<comment type="similarity">
    <text evidence="2 16">Belongs to the BBP/SF1 family.</text>
</comment>
<dbReference type="InterPro" id="IPR047086">
    <property type="entry name" value="SF1-HH_sf"/>
</dbReference>
<dbReference type="Pfam" id="PF00098">
    <property type="entry name" value="zf-CCHC"/>
    <property type="match status" value="2"/>
</dbReference>
<dbReference type="InterPro" id="IPR004087">
    <property type="entry name" value="KH_dom"/>
</dbReference>
<dbReference type="GO" id="GO:0000243">
    <property type="term" value="C:commitment complex"/>
    <property type="evidence" value="ECO:0007669"/>
    <property type="project" value="UniProtKB-ARBA"/>
</dbReference>
<dbReference type="GO" id="GO:0045131">
    <property type="term" value="F:pre-mRNA branch point binding"/>
    <property type="evidence" value="ECO:0007669"/>
    <property type="project" value="UniProtKB-UniRule"/>
</dbReference>
<evidence type="ECO:0000256" key="5">
    <source>
        <dbReference type="ARBA" id="ARBA00022723"/>
    </source>
</evidence>
<keyword evidence="20" id="KW-1185">Reference proteome</keyword>
<evidence type="ECO:0000256" key="1">
    <source>
        <dbReference type="ARBA" id="ARBA00004123"/>
    </source>
</evidence>
<sequence>MWRPATKQISGTNDVPLGNRRRFGLAPVEESQPPQLAQPSPSAYPRSTQSDDSAQRRGREESRTAPEPQPDPNAPRKRRSRWGDTKTELPGLPTAISANGISQAQLDNYAIQIRLEEINHKLRLNDYVPPERERSPSPPPTYDGQGRRTNTREVRYRKKLEDERIRLVDRALKSDPNFRPPVEYHQQKRSQRPSEKVYIPVKEFPMVNFFGLLVGPRGNSLKKMERDSGAKISIRGKGSVKEGKGKPDQYADDAEEDLHCLVMAETEEKVAACVKLINTVIETAASTPEGENNHKRDQLRELAALNGTLRDDENQVCQNCGGVGHRKYDCPEQRTFNANVVCRICGNNGHMARDCTVKPNPNGAIGAPGAPQQAMVQSKGGFDSEYASLMAELGESAGGGDNTKGPWGAHGGTDVTAGGSSIPPWRRPEMWIQPQSNPQGQGQQGYQPQMYGAPGYGGGGGYGAQSYQQTPAGYSAAGGYGGQDYSAAYAQYYQGQYNNQMQGGHAG</sequence>
<feature type="domain" description="CCHC-type" evidence="18">
    <location>
        <begin position="317"/>
        <end position="332"/>
    </location>
</feature>
<dbReference type="GO" id="GO:0048024">
    <property type="term" value="P:regulation of mRNA splicing, via spliceosome"/>
    <property type="evidence" value="ECO:0007669"/>
    <property type="project" value="TreeGrafter"/>
</dbReference>
<feature type="domain" description="CCHC-type" evidence="18">
    <location>
        <begin position="342"/>
        <end position="355"/>
    </location>
</feature>
<dbReference type="EMBL" id="ML170163">
    <property type="protein sequence ID" value="TDL25614.1"/>
    <property type="molecule type" value="Genomic_DNA"/>
</dbReference>
<reference evidence="19 20" key="1">
    <citation type="submission" date="2018-06" db="EMBL/GenBank/DDBJ databases">
        <title>A transcriptomic atlas of mushroom development highlights an independent origin of complex multicellularity.</title>
        <authorList>
            <consortium name="DOE Joint Genome Institute"/>
            <person name="Krizsan K."/>
            <person name="Almasi E."/>
            <person name="Merenyi Z."/>
            <person name="Sahu N."/>
            <person name="Viragh M."/>
            <person name="Koszo T."/>
            <person name="Mondo S."/>
            <person name="Kiss B."/>
            <person name="Balint B."/>
            <person name="Kues U."/>
            <person name="Barry K."/>
            <person name="Hegedus J.C."/>
            <person name="Henrissat B."/>
            <person name="Johnson J."/>
            <person name="Lipzen A."/>
            <person name="Ohm R."/>
            <person name="Nagy I."/>
            <person name="Pangilinan J."/>
            <person name="Yan J."/>
            <person name="Xiong Y."/>
            <person name="Grigoriev I.V."/>
            <person name="Hibbett D.S."/>
            <person name="Nagy L.G."/>
        </authorList>
    </citation>
    <scope>NUCLEOTIDE SEQUENCE [LARGE SCALE GENOMIC DNA]</scope>
    <source>
        <strain evidence="19 20">SZMC22713</strain>
    </source>
</reference>
<comment type="function">
    <text evidence="13 16">Necessary for the splicing of pre-mRNA. Has a role in the recognition of the branch site (5'-UACUAAC-3'), the pyrimidine tract and the 3'-splice site at the 3'-end of introns.</text>
</comment>
<evidence type="ECO:0000256" key="8">
    <source>
        <dbReference type="ARBA" id="ARBA00022771"/>
    </source>
</evidence>
<dbReference type="PROSITE" id="PS50158">
    <property type="entry name" value="ZF_CCHC"/>
    <property type="match status" value="2"/>
</dbReference>
<protein>
    <recommendedName>
        <fullName evidence="3 16">Branchpoint-bridging protein</fullName>
    </recommendedName>
</protein>
<dbReference type="SMART" id="SM00322">
    <property type="entry name" value="KH"/>
    <property type="match status" value="1"/>
</dbReference>
<dbReference type="GO" id="GO:0003729">
    <property type="term" value="F:mRNA binding"/>
    <property type="evidence" value="ECO:0007669"/>
    <property type="project" value="TreeGrafter"/>
</dbReference>
<keyword evidence="4 16" id="KW-0507">mRNA processing</keyword>
<organism evidence="19 20">
    <name type="scientific">Rickenella mellea</name>
    <dbReference type="NCBI Taxonomy" id="50990"/>
    <lineage>
        <taxon>Eukaryota</taxon>
        <taxon>Fungi</taxon>
        <taxon>Dikarya</taxon>
        <taxon>Basidiomycota</taxon>
        <taxon>Agaricomycotina</taxon>
        <taxon>Agaricomycetes</taxon>
        <taxon>Hymenochaetales</taxon>
        <taxon>Rickenellaceae</taxon>
        <taxon>Rickenella</taxon>
    </lineage>
</organism>
<dbReference type="Gene3D" id="4.10.60.10">
    <property type="entry name" value="Zinc finger, CCHC-type"/>
    <property type="match status" value="1"/>
</dbReference>
<dbReference type="STRING" id="50990.A0A4Y7QDD1"/>
<name>A0A4Y7QDD1_9AGAM</name>
<dbReference type="InterPro" id="IPR036875">
    <property type="entry name" value="Znf_CCHC_sf"/>
</dbReference>
<feature type="region of interest" description="Disordered" evidence="17">
    <location>
        <begin position="1"/>
        <end position="96"/>
    </location>
</feature>
<evidence type="ECO:0000256" key="12">
    <source>
        <dbReference type="ARBA" id="ARBA00023242"/>
    </source>
</evidence>
<dbReference type="FunFam" id="3.30.1370.10:FF:000024">
    <property type="entry name" value="Branchpoint-bridging protein-like protein"/>
    <property type="match status" value="1"/>
</dbReference>
<feature type="region of interest" description="Disordered" evidence="17">
    <location>
        <begin position="127"/>
        <end position="151"/>
    </location>
</feature>
<evidence type="ECO:0000256" key="4">
    <source>
        <dbReference type="ARBA" id="ARBA00022664"/>
    </source>
</evidence>
<keyword evidence="7" id="KW-0677">Repeat</keyword>
<keyword evidence="10 15" id="KW-0694">RNA-binding</keyword>
<accession>A0A4Y7QDD1</accession>
<dbReference type="Gene3D" id="3.30.1370.10">
    <property type="entry name" value="K Homology domain, type 1"/>
    <property type="match status" value="1"/>
</dbReference>
<keyword evidence="9 16" id="KW-0862">Zinc</keyword>
<keyword evidence="6 16" id="KW-0747">Spliceosome</keyword>
<dbReference type="SUPFAM" id="SSF57756">
    <property type="entry name" value="Retrovirus zinc finger-like domains"/>
    <property type="match status" value="1"/>
</dbReference>
<keyword evidence="12 16" id="KW-0539">Nucleus</keyword>